<feature type="domain" description="DNA mismatch repair proteins mutS family" evidence="5">
    <location>
        <begin position="418"/>
        <end position="597"/>
    </location>
</feature>
<evidence type="ECO:0000313" key="6">
    <source>
        <dbReference type="EMBL" id="TCK73509.1"/>
    </source>
</evidence>
<protein>
    <submittedName>
        <fullName evidence="6">MutS-like protein</fullName>
    </submittedName>
</protein>
<dbReference type="Pfam" id="PF00488">
    <property type="entry name" value="MutS_V"/>
    <property type="match status" value="1"/>
</dbReference>
<dbReference type="SMART" id="SM00534">
    <property type="entry name" value="MUTSac"/>
    <property type="match status" value="1"/>
</dbReference>
<dbReference type="GO" id="GO:0030983">
    <property type="term" value="F:mismatched DNA binding"/>
    <property type="evidence" value="ECO:0007669"/>
    <property type="project" value="InterPro"/>
</dbReference>
<evidence type="ECO:0000259" key="5">
    <source>
        <dbReference type="SMART" id="SM00534"/>
    </source>
</evidence>
<evidence type="ECO:0000313" key="7">
    <source>
        <dbReference type="Proteomes" id="UP000295210"/>
    </source>
</evidence>
<dbReference type="InterPro" id="IPR027417">
    <property type="entry name" value="P-loop_NTPase"/>
</dbReference>
<accession>A0A4R1LAL5</accession>
<evidence type="ECO:0000256" key="2">
    <source>
        <dbReference type="ARBA" id="ARBA00022840"/>
    </source>
</evidence>
<dbReference type="Proteomes" id="UP000295210">
    <property type="component" value="Unassembled WGS sequence"/>
</dbReference>
<evidence type="ECO:0000256" key="4">
    <source>
        <dbReference type="SAM" id="Phobius"/>
    </source>
</evidence>
<keyword evidence="2" id="KW-0067">ATP-binding</keyword>
<dbReference type="InterPro" id="IPR000432">
    <property type="entry name" value="DNA_mismatch_repair_MutS_C"/>
</dbReference>
<dbReference type="GO" id="GO:0005524">
    <property type="term" value="F:ATP binding"/>
    <property type="evidence" value="ECO:0007669"/>
    <property type="project" value="UniProtKB-KW"/>
</dbReference>
<keyword evidence="4" id="KW-0812">Transmembrane</keyword>
<proteinExistence type="predicted"/>
<keyword evidence="4" id="KW-0472">Membrane</keyword>
<dbReference type="AlphaFoldDB" id="A0A4R1LAL5"/>
<dbReference type="SUPFAM" id="SSF52540">
    <property type="entry name" value="P-loop containing nucleoside triphosphate hydrolases"/>
    <property type="match status" value="1"/>
</dbReference>
<dbReference type="GO" id="GO:0005829">
    <property type="term" value="C:cytosol"/>
    <property type="evidence" value="ECO:0007669"/>
    <property type="project" value="TreeGrafter"/>
</dbReference>
<evidence type="ECO:0000256" key="1">
    <source>
        <dbReference type="ARBA" id="ARBA00022741"/>
    </source>
</evidence>
<dbReference type="InterPro" id="IPR036187">
    <property type="entry name" value="DNA_mismatch_repair_MutS_sf"/>
</dbReference>
<dbReference type="Gene3D" id="1.10.1420.10">
    <property type="match status" value="1"/>
</dbReference>
<dbReference type="SUPFAM" id="SSF48334">
    <property type="entry name" value="DNA repair protein MutS, domain III"/>
    <property type="match status" value="1"/>
</dbReference>
<dbReference type="OrthoDB" id="9802448at2"/>
<feature type="transmembrane region" description="Helical" evidence="4">
    <location>
        <begin position="218"/>
        <end position="240"/>
    </location>
</feature>
<gene>
    <name evidence="6" type="ORF">C7378_1122</name>
</gene>
<name>A0A4R1LAL5_9BACT</name>
<dbReference type="EMBL" id="SMGK01000002">
    <property type="protein sequence ID" value="TCK73509.1"/>
    <property type="molecule type" value="Genomic_DNA"/>
</dbReference>
<reference evidence="6 7" key="1">
    <citation type="submission" date="2019-03" db="EMBL/GenBank/DDBJ databases">
        <title>Genomic Encyclopedia of Type Strains, Phase IV (KMG-IV): sequencing the most valuable type-strain genomes for metagenomic binning, comparative biology and taxonomic classification.</title>
        <authorList>
            <person name="Goeker M."/>
        </authorList>
    </citation>
    <scope>NUCLEOTIDE SEQUENCE [LARGE SCALE GENOMIC DNA]</scope>
    <source>
        <strain evidence="6 7">DSM 103428</strain>
    </source>
</reference>
<feature type="transmembrane region" description="Helical" evidence="4">
    <location>
        <begin position="64"/>
        <end position="81"/>
    </location>
</feature>
<organism evidence="6 7">
    <name type="scientific">Acidipila rosea</name>
    <dbReference type="NCBI Taxonomy" id="768535"/>
    <lineage>
        <taxon>Bacteria</taxon>
        <taxon>Pseudomonadati</taxon>
        <taxon>Acidobacteriota</taxon>
        <taxon>Terriglobia</taxon>
        <taxon>Terriglobales</taxon>
        <taxon>Acidobacteriaceae</taxon>
        <taxon>Acidipila</taxon>
    </lineage>
</organism>
<sequence length="598" mass="65386">MSGSGQPSSSPTGPREEYQRRLSLLDRSLATLRRQDTFLMAAKVAVGLLSLVGGLWLAKIHSPHILAVFYPLAVFVLLFVIHERVLRRLRCCTRSQAFYQQGIDRLEDRWRGQGNRGERFLDPAHPYARDLDLFGEASLFELLSSARTRSGEETLASWLLAPATAAEALERQSAVRELTSALGLRERLALAGEELRLGSKPESLLAWSSLSERAVPRVLQILEGVLAAAWLFVVTGWLLWGWGRAALLLSLVNFAISYFTRARVVAAAEAAESATQEVSLIAAVFKVIEAGHLPSSRFAITPPAAAAFRRLGSRADWLASRHNLFVRTFDGFVFFTPLCVAALESWRDRHGRSVSEWITRLGEIEALSSLAGYAYEHPQNSWPQFAEDGPVFTAEALCHPLLPPAKAVPNDLKLSAPPQLVIISGPNMAGKSTFVRAAGLNAVLAQAGAPVPARSLTMSRLQVAASICILDSLQGGLSRFYAEIKRLKQVEELSRGSVPVLFLLDELLSGTNSHDRRLGTEAVLRTLLAHSAIGLVTTHDLALTRIAESWQGIAANAHFGDTLMDGELHFDYHLSPGVAHTTNALELMRSMGFDIPRS</sequence>
<dbReference type="GO" id="GO:0006298">
    <property type="term" value="P:mismatch repair"/>
    <property type="evidence" value="ECO:0007669"/>
    <property type="project" value="InterPro"/>
</dbReference>
<dbReference type="RefSeq" id="WP_131993115.1">
    <property type="nucleotide sequence ID" value="NZ_SMGK01000002.1"/>
</dbReference>
<dbReference type="GO" id="GO:0140664">
    <property type="term" value="F:ATP-dependent DNA damage sensor activity"/>
    <property type="evidence" value="ECO:0007669"/>
    <property type="project" value="InterPro"/>
</dbReference>
<keyword evidence="3" id="KW-0238">DNA-binding</keyword>
<feature type="transmembrane region" description="Helical" evidence="4">
    <location>
        <begin position="37"/>
        <end position="58"/>
    </location>
</feature>
<evidence type="ECO:0000256" key="3">
    <source>
        <dbReference type="ARBA" id="ARBA00023125"/>
    </source>
</evidence>
<keyword evidence="7" id="KW-1185">Reference proteome</keyword>
<keyword evidence="1" id="KW-0547">Nucleotide-binding</keyword>
<dbReference type="InterPro" id="IPR045076">
    <property type="entry name" value="MutS"/>
</dbReference>
<dbReference type="PANTHER" id="PTHR11361:SF99">
    <property type="entry name" value="DNA MISMATCH REPAIR PROTEIN"/>
    <property type="match status" value="1"/>
</dbReference>
<dbReference type="PANTHER" id="PTHR11361">
    <property type="entry name" value="DNA MISMATCH REPAIR PROTEIN MUTS FAMILY MEMBER"/>
    <property type="match status" value="1"/>
</dbReference>
<comment type="caution">
    <text evidence="6">The sequence shown here is derived from an EMBL/GenBank/DDBJ whole genome shotgun (WGS) entry which is preliminary data.</text>
</comment>
<keyword evidence="4" id="KW-1133">Transmembrane helix</keyword>
<dbReference type="Gene3D" id="3.40.50.300">
    <property type="entry name" value="P-loop containing nucleotide triphosphate hydrolases"/>
    <property type="match status" value="1"/>
</dbReference>